<name>A0ABU1TSI6_9FLAO</name>
<dbReference type="InterPro" id="IPR026444">
    <property type="entry name" value="Secre_tail"/>
</dbReference>
<evidence type="ECO:0000313" key="3">
    <source>
        <dbReference type="EMBL" id="MDR6968844.1"/>
    </source>
</evidence>
<keyword evidence="4" id="KW-1185">Reference proteome</keyword>
<dbReference type="Pfam" id="PF18962">
    <property type="entry name" value="Por_Secre_tail"/>
    <property type="match status" value="1"/>
</dbReference>
<dbReference type="RefSeq" id="WP_310027473.1">
    <property type="nucleotide sequence ID" value="NZ_JAVDVI010000013.1"/>
</dbReference>
<keyword evidence="1" id="KW-0732">Signal</keyword>
<dbReference type="Proteomes" id="UP001255185">
    <property type="component" value="Unassembled WGS sequence"/>
</dbReference>
<dbReference type="SUPFAM" id="SSF63829">
    <property type="entry name" value="Calcium-dependent phosphotriesterase"/>
    <property type="match status" value="1"/>
</dbReference>
<evidence type="ECO:0000256" key="1">
    <source>
        <dbReference type="ARBA" id="ARBA00022729"/>
    </source>
</evidence>
<comment type="caution">
    <text evidence="3">The sequence shown here is derived from an EMBL/GenBank/DDBJ whole genome shotgun (WGS) entry which is preliminary data.</text>
</comment>
<dbReference type="InterPro" id="IPR011042">
    <property type="entry name" value="6-blade_b-propeller_TolB-like"/>
</dbReference>
<feature type="domain" description="Secretion system C-terminal sorting" evidence="2">
    <location>
        <begin position="503"/>
        <end position="569"/>
    </location>
</feature>
<evidence type="ECO:0000313" key="4">
    <source>
        <dbReference type="Proteomes" id="UP001255185"/>
    </source>
</evidence>
<evidence type="ECO:0000259" key="2">
    <source>
        <dbReference type="Pfam" id="PF18962"/>
    </source>
</evidence>
<gene>
    <name evidence="3" type="ORF">J2X31_002870</name>
</gene>
<dbReference type="NCBIfam" id="TIGR04183">
    <property type="entry name" value="Por_Secre_tail"/>
    <property type="match status" value="1"/>
</dbReference>
<reference evidence="3 4" key="1">
    <citation type="submission" date="2023-07" db="EMBL/GenBank/DDBJ databases">
        <title>Sorghum-associated microbial communities from plants grown in Nebraska, USA.</title>
        <authorList>
            <person name="Schachtman D."/>
        </authorList>
    </citation>
    <scope>NUCLEOTIDE SEQUENCE [LARGE SCALE GENOMIC DNA]</scope>
    <source>
        <strain evidence="3 4">3773</strain>
    </source>
</reference>
<sequence>MKKITNLITLCVLFSFNGHSQNWAMAEKIPGSLYSSNSSFVDADKNFYVVGSFNSDILSIGDVELPNSSEDSPNPEWKYYDSYLAKFDADGNFLYAKTFSGSKNEALTSVTYDGNAFMYVTGYYSGTTTIGTDTYETTSGDKAFIAKLDLEGNVIWSKSFNFFGGPILKFKNDYLYLAAAYGGNSYTLDNLTAPSIDYVAVVSFMDKTFVAKLDTSGNPLWIKSSTYNGTSSISDPHRIGTQPRGMAVDNDGNVFVSGVFHCPSTTFGTQTIAKNASLYNSNLFLAKYDSEGNFGWASTAVTSSAAHSRIFDLVTDNLNNVYLTGNIYNSMANFSGTSVNLLASGSFLAKYNTSGAVGWVKIGRTSTDASPNVSNGMNSFDKLYIDSANNIHVSGTYAKRITFGDGLTFENEDFSNRMFSIQYDGNGIASNFYQLSDTQIPQYSTVQILDVSDGAYSYSGLFTTPSLTLGSFVLEQTGTGGQHFIGKRQNDLGIANFSNTGFIYPNPTENIVNISNFEENTTCSIIDITGKKIKELVLTEPFFSVEDIQSGIYILQLQNQNTTKTIKLIKK</sequence>
<dbReference type="EMBL" id="JAVDVI010000013">
    <property type="protein sequence ID" value="MDR6968844.1"/>
    <property type="molecule type" value="Genomic_DNA"/>
</dbReference>
<organism evidence="3 4">
    <name type="scientific">Flavobacterium arsenatis</name>
    <dbReference type="NCBI Taxonomy" id="1484332"/>
    <lineage>
        <taxon>Bacteria</taxon>
        <taxon>Pseudomonadati</taxon>
        <taxon>Bacteroidota</taxon>
        <taxon>Flavobacteriia</taxon>
        <taxon>Flavobacteriales</taxon>
        <taxon>Flavobacteriaceae</taxon>
        <taxon>Flavobacterium</taxon>
    </lineage>
</organism>
<proteinExistence type="predicted"/>
<dbReference type="Gene3D" id="2.120.10.30">
    <property type="entry name" value="TolB, C-terminal domain"/>
    <property type="match status" value="1"/>
</dbReference>
<protein>
    <recommendedName>
        <fullName evidence="2">Secretion system C-terminal sorting domain-containing protein</fullName>
    </recommendedName>
</protein>
<accession>A0ABU1TSI6</accession>